<sequence length="64" mass="7324">MSWLPAECPAHCQDHEDENDEQCEYGDRLSAHASSRIGGRRVWRHVSSSLLRVGVRPDLFIAEF</sequence>
<gene>
    <name evidence="1" type="ordered locus">BN6_56120</name>
</gene>
<dbReference type="EMBL" id="HE804045">
    <property type="protein sequence ID" value="CCH32871.1"/>
    <property type="molecule type" value="Genomic_DNA"/>
</dbReference>
<evidence type="ECO:0000313" key="1">
    <source>
        <dbReference type="EMBL" id="CCH32871.1"/>
    </source>
</evidence>
<protein>
    <submittedName>
        <fullName evidence="1">Uncharacterized protein</fullName>
    </submittedName>
</protein>
<reference evidence="1 2" key="1">
    <citation type="journal article" date="2012" name="BMC Genomics">
        <title>Complete genome sequence of Saccharothrix espanaensis DSM 44229T and comparison to the other completely sequenced Pseudonocardiaceae.</title>
        <authorList>
            <person name="Strobel T."/>
            <person name="Al-Dilaimi A."/>
            <person name="Blom J."/>
            <person name="Gessner A."/>
            <person name="Kalinowski J."/>
            <person name="Luzhetska M."/>
            <person name="Puhler A."/>
            <person name="Szczepanowski R."/>
            <person name="Bechthold A."/>
            <person name="Ruckert C."/>
        </authorList>
    </citation>
    <scope>NUCLEOTIDE SEQUENCE [LARGE SCALE GENOMIC DNA]</scope>
    <source>
        <strain evidence="2">ATCC 51144 / DSM 44229 / JCM 9112 / NBRC 15066 / NRRL 15764</strain>
    </source>
</reference>
<name>K0K3G8_SACES</name>
<keyword evidence="2" id="KW-1185">Reference proteome</keyword>
<dbReference type="AlphaFoldDB" id="K0K3G8"/>
<organism evidence="1 2">
    <name type="scientific">Saccharothrix espanaensis (strain ATCC 51144 / DSM 44229 / JCM 9112 / NBRC 15066 / NRRL 15764)</name>
    <dbReference type="NCBI Taxonomy" id="1179773"/>
    <lineage>
        <taxon>Bacteria</taxon>
        <taxon>Bacillati</taxon>
        <taxon>Actinomycetota</taxon>
        <taxon>Actinomycetes</taxon>
        <taxon>Pseudonocardiales</taxon>
        <taxon>Pseudonocardiaceae</taxon>
        <taxon>Saccharothrix</taxon>
    </lineage>
</organism>
<accession>K0K3G8</accession>
<dbReference type="HOGENOM" id="CLU_2865145_0_0_11"/>
<evidence type="ECO:0000313" key="2">
    <source>
        <dbReference type="Proteomes" id="UP000006281"/>
    </source>
</evidence>
<proteinExistence type="predicted"/>
<dbReference type="KEGG" id="sesp:BN6_56120"/>
<dbReference type="Proteomes" id="UP000006281">
    <property type="component" value="Chromosome"/>
</dbReference>